<name>A0A542DNX3_AMYCI</name>
<evidence type="ECO:0000256" key="2">
    <source>
        <dbReference type="ARBA" id="ARBA00022806"/>
    </source>
</evidence>
<reference evidence="5 6" key="1">
    <citation type="submission" date="2019-06" db="EMBL/GenBank/DDBJ databases">
        <title>Sequencing the genomes of 1000 actinobacteria strains.</title>
        <authorList>
            <person name="Klenk H.-P."/>
        </authorList>
    </citation>
    <scope>NUCLEOTIDE SEQUENCE [LARGE SCALE GENOMIC DNA]</scope>
    <source>
        <strain evidence="5 6">DSM 45679</strain>
    </source>
</reference>
<keyword evidence="3" id="KW-0234">DNA repair</keyword>
<dbReference type="Pfam" id="PF12705">
    <property type="entry name" value="PDDEXK_1"/>
    <property type="match status" value="1"/>
</dbReference>
<dbReference type="InterPro" id="IPR038726">
    <property type="entry name" value="PDDEXK_AddAB-type"/>
</dbReference>
<keyword evidence="2" id="KW-0347">Helicase</keyword>
<protein>
    <submittedName>
        <fullName evidence="5">Putative RecB family exonuclease</fullName>
    </submittedName>
</protein>
<keyword evidence="2" id="KW-0547">Nucleotide-binding</keyword>
<evidence type="ECO:0000256" key="1">
    <source>
        <dbReference type="ARBA" id="ARBA00022763"/>
    </source>
</evidence>
<accession>A0A542DNX3</accession>
<keyword evidence="5" id="KW-0269">Exonuclease</keyword>
<proteinExistence type="predicted"/>
<dbReference type="Gene3D" id="3.90.320.10">
    <property type="match status" value="1"/>
</dbReference>
<keyword evidence="6" id="KW-1185">Reference proteome</keyword>
<evidence type="ECO:0000259" key="4">
    <source>
        <dbReference type="Pfam" id="PF12705"/>
    </source>
</evidence>
<sequence>MVEHRSVSQYKDYAACPYRYYLQRVQRAWSRPAAWLPQGTAVHAAAEAWERSGRRLSVEQAQQVYRDEYERGVNELADDTPNLTYWFGSGPRYPGPDDVERRFAKGLEQVDRYVTYYTRQHPEEVIWITPDGTPAIELEFGVDLGGVEVRGFIDQVIMPHTQASPVVRDIKSGRQPGDEFQLATYARALEQTYDIEITTGDYWMGVSGKPTIPYDLTGWSADRLGDEYAKVDDGIRAERFDPAPEADKCRFCPVANACSFAA</sequence>
<dbReference type="EMBL" id="VFML01000001">
    <property type="protein sequence ID" value="TQJ04665.1"/>
    <property type="molecule type" value="Genomic_DNA"/>
</dbReference>
<feature type="domain" description="PD-(D/E)XK endonuclease-like" evidence="4">
    <location>
        <begin position="6"/>
        <end position="258"/>
    </location>
</feature>
<keyword evidence="2" id="KW-0067">ATP-binding</keyword>
<keyword evidence="5" id="KW-0378">Hydrolase</keyword>
<dbReference type="AlphaFoldDB" id="A0A542DNX3"/>
<evidence type="ECO:0000256" key="3">
    <source>
        <dbReference type="ARBA" id="ARBA00023204"/>
    </source>
</evidence>
<dbReference type="InterPro" id="IPR011604">
    <property type="entry name" value="PDDEXK-like_dom_sf"/>
</dbReference>
<comment type="caution">
    <text evidence="5">The sequence shown here is derived from an EMBL/GenBank/DDBJ whole genome shotgun (WGS) entry which is preliminary data.</text>
</comment>
<organism evidence="5 6">
    <name type="scientific">Amycolatopsis cihanbeyliensis</name>
    <dbReference type="NCBI Taxonomy" id="1128664"/>
    <lineage>
        <taxon>Bacteria</taxon>
        <taxon>Bacillati</taxon>
        <taxon>Actinomycetota</taxon>
        <taxon>Actinomycetes</taxon>
        <taxon>Pseudonocardiales</taxon>
        <taxon>Pseudonocardiaceae</taxon>
        <taxon>Amycolatopsis</taxon>
    </lineage>
</organism>
<evidence type="ECO:0000313" key="6">
    <source>
        <dbReference type="Proteomes" id="UP000320876"/>
    </source>
</evidence>
<gene>
    <name evidence="5" type="ORF">FB471_4470</name>
</gene>
<dbReference type="RefSeq" id="WP_142000315.1">
    <property type="nucleotide sequence ID" value="NZ_VFML01000001.1"/>
</dbReference>
<dbReference type="GO" id="GO:0006281">
    <property type="term" value="P:DNA repair"/>
    <property type="evidence" value="ECO:0007669"/>
    <property type="project" value="UniProtKB-KW"/>
</dbReference>
<dbReference type="OrthoDB" id="5144576at2"/>
<dbReference type="GO" id="GO:0004527">
    <property type="term" value="F:exonuclease activity"/>
    <property type="evidence" value="ECO:0007669"/>
    <property type="project" value="UniProtKB-KW"/>
</dbReference>
<dbReference type="Proteomes" id="UP000320876">
    <property type="component" value="Unassembled WGS sequence"/>
</dbReference>
<evidence type="ECO:0000313" key="5">
    <source>
        <dbReference type="EMBL" id="TQJ04665.1"/>
    </source>
</evidence>
<keyword evidence="1" id="KW-0227">DNA damage</keyword>
<keyword evidence="5" id="KW-0540">Nuclease</keyword>
<dbReference type="GO" id="GO:0004386">
    <property type="term" value="F:helicase activity"/>
    <property type="evidence" value="ECO:0007669"/>
    <property type="project" value="UniProtKB-KW"/>
</dbReference>